<evidence type="ECO:0000313" key="3">
    <source>
        <dbReference type="Proteomes" id="UP000676975"/>
    </source>
</evidence>
<accession>A0A8T8IX20</accession>
<reference evidence="2" key="1">
    <citation type="submission" date="2021-02" db="EMBL/GenBank/DDBJ databases">
        <authorList>
            <person name="Qin X."/>
            <person name="Gong M."/>
            <person name="Yang H."/>
        </authorList>
    </citation>
    <scope>NUCLEOTIDE SEQUENCE</scope>
</reference>
<sequence>MTNRVEVKYTAGPNLHVTDNRYLDPTDGVIYNNVTGGYVMSAGYKPSGRPGEWVSDESVAVDILYLCQCAAKVIHDCPVACPVPGAQDIKNLHLAENAVPEVLSTEAKRDTGKPRFDLLEDGCPDALLDVVKVMTWAVEVKGYRAHSWKEVPEARRRYRAAMSRHRNALARGELLDDESSLPHEAHIACNAIFLAQLLYVQPE</sequence>
<feature type="domain" description="dATP/dGTP diphosphohydrolase N-terminal" evidence="1">
    <location>
        <begin position="105"/>
        <end position="197"/>
    </location>
</feature>
<dbReference type="InterPro" id="IPR044038">
    <property type="entry name" value="dATP/dGTP_diPOhydrolase_N"/>
</dbReference>
<evidence type="ECO:0000259" key="1">
    <source>
        <dbReference type="Pfam" id="PF18909"/>
    </source>
</evidence>
<dbReference type="Pfam" id="PF18909">
    <property type="entry name" value="dGTP_diPhyd_N"/>
    <property type="match status" value="1"/>
</dbReference>
<dbReference type="Proteomes" id="UP000676975">
    <property type="component" value="Segment"/>
</dbReference>
<keyword evidence="3" id="KW-1185">Reference proteome</keyword>
<dbReference type="EMBL" id="MW627366">
    <property type="protein sequence ID" value="QTZ83300.1"/>
    <property type="molecule type" value="Genomic_DNA"/>
</dbReference>
<protein>
    <recommendedName>
        <fullName evidence="1">dATP/dGTP diphosphohydrolase N-terminal domain-containing protein</fullName>
    </recommendedName>
</protein>
<name>A0A8T8IX20_9CAUD</name>
<proteinExistence type="predicted"/>
<organism evidence="2 3">
    <name type="scientific">Pseudomonas phage phiGM22-3</name>
    <dbReference type="NCBI Taxonomy" id="2816462"/>
    <lineage>
        <taxon>Viruses</taxon>
        <taxon>Duplodnaviria</taxon>
        <taxon>Heunggongvirae</taxon>
        <taxon>Uroviricota</taxon>
        <taxon>Caudoviricetes</taxon>
        <taxon>Autographivirales</taxon>
        <taxon>Autoscriptoviridae</taxon>
        <taxon>Tunggulvirus</taxon>
        <taxon>Tunggulvirus GM223</taxon>
    </lineage>
</organism>
<gene>
    <name evidence="2" type="ORF">phiGM223_34</name>
</gene>
<evidence type="ECO:0000313" key="2">
    <source>
        <dbReference type="EMBL" id="QTZ83300.1"/>
    </source>
</evidence>